<sequence>MLRDKHNLVDDFPEYQERIQTLKQTDESFRNLAREYHEVEHQVRGLEMQSVPTTDEHYEALKMKRVQLKDAIFNQLSKGMT</sequence>
<gene>
    <name evidence="2" type="ORF">GCM10023116_51340</name>
</gene>
<dbReference type="InterPro" id="IPR038444">
    <property type="entry name" value="DUF465_sf"/>
</dbReference>
<dbReference type="Proteomes" id="UP001500604">
    <property type="component" value="Unassembled WGS sequence"/>
</dbReference>
<protein>
    <submittedName>
        <fullName evidence="2">DUF465 domain-containing protein</fullName>
    </submittedName>
</protein>
<reference evidence="3" key="1">
    <citation type="journal article" date="2019" name="Int. J. Syst. Evol. Microbiol.">
        <title>The Global Catalogue of Microorganisms (GCM) 10K type strain sequencing project: providing services to taxonomists for standard genome sequencing and annotation.</title>
        <authorList>
            <consortium name="The Broad Institute Genomics Platform"/>
            <consortium name="The Broad Institute Genome Sequencing Center for Infectious Disease"/>
            <person name="Wu L."/>
            <person name="Ma J."/>
        </authorList>
    </citation>
    <scope>NUCLEOTIDE SEQUENCE [LARGE SCALE GENOMIC DNA]</scope>
    <source>
        <strain evidence="3">JCM 17805</strain>
    </source>
</reference>
<dbReference type="InterPro" id="IPR007420">
    <property type="entry name" value="DUF465"/>
</dbReference>
<accession>A0ABP8VCY8</accession>
<keyword evidence="3" id="KW-1185">Reference proteome</keyword>
<proteinExistence type="predicted"/>
<dbReference type="Pfam" id="PF04325">
    <property type="entry name" value="DUF465"/>
    <property type="match status" value="1"/>
</dbReference>
<name>A0ABP8VCY8_9GAMM</name>
<evidence type="ECO:0000313" key="3">
    <source>
        <dbReference type="Proteomes" id="UP001500604"/>
    </source>
</evidence>
<dbReference type="EMBL" id="BAABFL010000481">
    <property type="protein sequence ID" value="GAA4652850.1"/>
    <property type="molecule type" value="Genomic_DNA"/>
</dbReference>
<dbReference type="RefSeq" id="WP_345199526.1">
    <property type="nucleotide sequence ID" value="NZ_BAABFL010000481.1"/>
</dbReference>
<evidence type="ECO:0000313" key="2">
    <source>
        <dbReference type="EMBL" id="GAA4652850.1"/>
    </source>
</evidence>
<feature type="coiled-coil region" evidence="1">
    <location>
        <begin position="22"/>
        <end position="49"/>
    </location>
</feature>
<keyword evidence="1" id="KW-0175">Coiled coil</keyword>
<dbReference type="Gene3D" id="6.10.280.50">
    <property type="match status" value="1"/>
</dbReference>
<comment type="caution">
    <text evidence="2">The sequence shown here is derived from an EMBL/GenBank/DDBJ whole genome shotgun (WGS) entry which is preliminary data.</text>
</comment>
<organism evidence="2 3">
    <name type="scientific">Kistimonas scapharcae</name>
    <dbReference type="NCBI Taxonomy" id="1036133"/>
    <lineage>
        <taxon>Bacteria</taxon>
        <taxon>Pseudomonadati</taxon>
        <taxon>Pseudomonadota</taxon>
        <taxon>Gammaproteobacteria</taxon>
        <taxon>Oceanospirillales</taxon>
        <taxon>Endozoicomonadaceae</taxon>
        <taxon>Kistimonas</taxon>
    </lineage>
</organism>
<evidence type="ECO:0000256" key="1">
    <source>
        <dbReference type="SAM" id="Coils"/>
    </source>
</evidence>